<accession>A0ACC0JBZ1</accession>
<dbReference type="Proteomes" id="UP001064048">
    <property type="component" value="Chromosome 16"/>
</dbReference>
<organism evidence="1 2">
    <name type="scientific">Choristoneura fumiferana</name>
    <name type="common">Spruce budworm moth</name>
    <name type="synonym">Archips fumiferana</name>
    <dbReference type="NCBI Taxonomy" id="7141"/>
    <lineage>
        <taxon>Eukaryota</taxon>
        <taxon>Metazoa</taxon>
        <taxon>Ecdysozoa</taxon>
        <taxon>Arthropoda</taxon>
        <taxon>Hexapoda</taxon>
        <taxon>Insecta</taxon>
        <taxon>Pterygota</taxon>
        <taxon>Neoptera</taxon>
        <taxon>Endopterygota</taxon>
        <taxon>Lepidoptera</taxon>
        <taxon>Glossata</taxon>
        <taxon>Ditrysia</taxon>
        <taxon>Tortricoidea</taxon>
        <taxon>Tortricidae</taxon>
        <taxon>Tortricinae</taxon>
        <taxon>Choristoneura</taxon>
    </lineage>
</organism>
<gene>
    <name evidence="1" type="ORF">MSG28_009570</name>
</gene>
<sequence>MNRIILSPCRCLKRSTITWETSQFRNSHIKYSRTLSYYGIQPDEPRFALMQRPVNARVSYTSPYFRGIATTSCYYDKEPLKPSSKVEATVETIKKGIEEKEKLAKTVVKKKSLKERVMNELRHVYHGFRLFFLEIKISIGLCFQILKGHTLTRREHKLLITTIGDLFRMVPFIVFIIVPFLEFALPLFIKLFPNMLPSTFESKDQKEAKLKQHLKVKLEMAKFFQETLDQMAPQAGDRHSELAKEFHSFFNRLRTSGDVATSEEIMKFSKLFEDEITLDSLQRPHLIALCKVLDVTSIGTSAMLRFNLRMKLRSLAADDKMIAKEGVDSLNFSELQQACRTRGMRAYGVSEERLRKELRNWLDLSLNEKVPPSLLLLSRALMVPEHVPTTYKLKATISALPDTLIAQTKAAIGEKEGKLDFKAKAEVIRLEELRIKEEKLEMLEAEKEKQILEAKKREKEELKDKAPVIDVQLEQIAIDPAPVIAIDSSKPRSEEGLSGKDIEVIEDALEKLAEQKKSLLLEKESIQELKSELSEYSEDVKEMHEIVKTKQADIKLTKGARRLYRAVNNMIGKLDSVLVELENKEKVLQKTLEQTKSEPQKAKEQLIQIDELMHSIKSLQKVPDEAKLKLIQDVLGRLDDDFDGQLKIDDVLKILVLVTLEYSHSIVNLYDTFMGRPDPDLMLEIIGNENVNLSEKQMAELIDLLDKEEILEVESKIQKALEKAATAEKEQKPTKTEGKGLFDLIREAQKRQEMKKAVEKYNEEPTIPKGEGITKTEESTQETEPGACLQACLPRPPDSALLHLIPIKATQDMQCSVLERNLNGWNVVKMVNNVKNTFKKDYNLDNIVDQQCTRFQEVTEQDSLLQVGMPTCSVDQTEAVRRYYAAFPALKKGQESPLQYYLPPPAWCRKTDTDLKSNMQSELSIISKEWNSKNKKFSTGKERRNSYHGQRKNGKKRCNSYSRSFESKESLPEWVTHEGVWDMEAQDPVKEFIRALALDEGYGTCENTVTDEPRAVPDLDLDLALVLPAAWPAPAPPPDSDLYAQFEAKFDRSIEALWDDRNDTPDDDYQELPIDFQDLLSSPSDKLFAAAEHAGSGLAWGADAAWPGAADARRESPSHLADALHDRLKPLNIAEPEPPLPLDPFSLYEADDIYDAAETVACAMRSLAAINHSRDRSGFAEVPPRRRATTRPTPAPRAAAEPPRAPEDLLTSARTHFRPIRREPDPGDAPYRDGDTFAIHGELDQVAFHRSASGGLYIEGSLERYLEYRGDKGIDYGRLRLTAAQRCPDLDDPAFRLRFPLRQCDAAAQTEPASPPCGGCGRAAKKKRPSAMESIWSSGGACEACAWPAAPAPPDDARDWDQLLGDIGRAAPPAPPDRKRRHSAALRCAAAARCSHPHARFLACCSLQDRPLTR</sequence>
<dbReference type="EMBL" id="CM046116">
    <property type="protein sequence ID" value="KAI8421530.1"/>
    <property type="molecule type" value="Genomic_DNA"/>
</dbReference>
<comment type="caution">
    <text evidence="1">The sequence shown here is derived from an EMBL/GenBank/DDBJ whole genome shotgun (WGS) entry which is preliminary data.</text>
</comment>
<name>A0ACC0JBZ1_CHOFU</name>
<protein>
    <submittedName>
        <fullName evidence="1">Uncharacterized protein</fullName>
    </submittedName>
</protein>
<proteinExistence type="predicted"/>
<evidence type="ECO:0000313" key="2">
    <source>
        <dbReference type="Proteomes" id="UP001064048"/>
    </source>
</evidence>
<evidence type="ECO:0000313" key="1">
    <source>
        <dbReference type="EMBL" id="KAI8421530.1"/>
    </source>
</evidence>
<keyword evidence="2" id="KW-1185">Reference proteome</keyword>
<reference evidence="1 2" key="1">
    <citation type="journal article" date="2022" name="Genome Biol. Evol.">
        <title>The Spruce Budworm Genome: Reconstructing the Evolutionary History of Antifreeze Proteins.</title>
        <authorList>
            <person name="Beliveau C."/>
            <person name="Gagne P."/>
            <person name="Picq S."/>
            <person name="Vernygora O."/>
            <person name="Keeling C.I."/>
            <person name="Pinkney K."/>
            <person name="Doucet D."/>
            <person name="Wen F."/>
            <person name="Johnston J.S."/>
            <person name="Maaroufi H."/>
            <person name="Boyle B."/>
            <person name="Laroche J."/>
            <person name="Dewar K."/>
            <person name="Juretic N."/>
            <person name="Blackburn G."/>
            <person name="Nisole A."/>
            <person name="Brunet B."/>
            <person name="Brandao M."/>
            <person name="Lumley L."/>
            <person name="Duan J."/>
            <person name="Quan G."/>
            <person name="Lucarotti C.J."/>
            <person name="Roe A.D."/>
            <person name="Sperling F.A.H."/>
            <person name="Levesque R.C."/>
            <person name="Cusson M."/>
        </authorList>
    </citation>
    <scope>NUCLEOTIDE SEQUENCE [LARGE SCALE GENOMIC DNA]</scope>
    <source>
        <strain evidence="1">Glfc:IPQL:Cfum</strain>
    </source>
</reference>